<dbReference type="InterPro" id="IPR029962">
    <property type="entry name" value="TBL"/>
</dbReference>
<dbReference type="PANTHER" id="PTHR32285:SF217">
    <property type="entry name" value="PROTEIN TRICHOME BIREFRINGENCE-LIKE 31"/>
    <property type="match status" value="1"/>
</dbReference>
<evidence type="ECO:0000313" key="4">
    <source>
        <dbReference type="Proteomes" id="UP000015453"/>
    </source>
</evidence>
<comment type="caution">
    <text evidence="3">The sequence shown here is derived from an EMBL/GenBank/DDBJ whole genome shotgun (WGS) entry which is preliminary data.</text>
</comment>
<gene>
    <name evidence="3" type="ORF">M569_03604</name>
</gene>
<dbReference type="InterPro" id="IPR026057">
    <property type="entry name" value="TBL_C"/>
</dbReference>
<dbReference type="OrthoDB" id="630188at2759"/>
<dbReference type="GO" id="GO:0005794">
    <property type="term" value="C:Golgi apparatus"/>
    <property type="evidence" value="ECO:0007669"/>
    <property type="project" value="TreeGrafter"/>
</dbReference>
<comment type="similarity">
    <text evidence="1">Belongs to the PC-esterase family. TBL subfamily.</text>
</comment>
<sequence>EYNVSVEYYWAPFIVDSISDNASNHTVLKRLVRLDSVAKHSKEWEGADILTFESYVWWMHKPTIYAYGYGGSGSATVEEYNVTIAYRLAMESWSK</sequence>
<evidence type="ECO:0000259" key="2">
    <source>
        <dbReference type="Pfam" id="PF13839"/>
    </source>
</evidence>
<feature type="domain" description="Trichome birefringence-like C-terminal" evidence="2">
    <location>
        <begin position="1"/>
        <end position="95"/>
    </location>
</feature>
<accession>S8EF16</accession>
<dbReference type="Proteomes" id="UP000015453">
    <property type="component" value="Unassembled WGS sequence"/>
</dbReference>
<dbReference type="EMBL" id="AUSU01001380">
    <property type="protein sequence ID" value="EPS71157.1"/>
    <property type="molecule type" value="Genomic_DNA"/>
</dbReference>
<dbReference type="GO" id="GO:0016413">
    <property type="term" value="F:O-acetyltransferase activity"/>
    <property type="evidence" value="ECO:0007669"/>
    <property type="project" value="InterPro"/>
</dbReference>
<dbReference type="AlphaFoldDB" id="S8EF16"/>
<reference evidence="3 4" key="1">
    <citation type="journal article" date="2013" name="BMC Genomics">
        <title>The miniature genome of a carnivorous plant Genlisea aurea contains a low number of genes and short non-coding sequences.</title>
        <authorList>
            <person name="Leushkin E.V."/>
            <person name="Sutormin R.A."/>
            <person name="Nabieva E.R."/>
            <person name="Penin A.A."/>
            <person name="Kondrashov A.S."/>
            <person name="Logacheva M.D."/>
        </authorList>
    </citation>
    <scope>NUCLEOTIDE SEQUENCE [LARGE SCALE GENOMIC DNA]</scope>
</reference>
<proteinExistence type="inferred from homology"/>
<organism evidence="3 4">
    <name type="scientific">Genlisea aurea</name>
    <dbReference type="NCBI Taxonomy" id="192259"/>
    <lineage>
        <taxon>Eukaryota</taxon>
        <taxon>Viridiplantae</taxon>
        <taxon>Streptophyta</taxon>
        <taxon>Embryophyta</taxon>
        <taxon>Tracheophyta</taxon>
        <taxon>Spermatophyta</taxon>
        <taxon>Magnoliopsida</taxon>
        <taxon>eudicotyledons</taxon>
        <taxon>Gunneridae</taxon>
        <taxon>Pentapetalae</taxon>
        <taxon>asterids</taxon>
        <taxon>lamiids</taxon>
        <taxon>Lamiales</taxon>
        <taxon>Lentibulariaceae</taxon>
        <taxon>Genlisea</taxon>
    </lineage>
</organism>
<name>S8EF16_9LAMI</name>
<dbReference type="PANTHER" id="PTHR32285">
    <property type="entry name" value="PROTEIN TRICHOME BIREFRINGENCE-LIKE 9-RELATED"/>
    <property type="match status" value="1"/>
</dbReference>
<protein>
    <recommendedName>
        <fullName evidence="2">Trichome birefringence-like C-terminal domain-containing protein</fullName>
    </recommendedName>
</protein>
<dbReference type="Pfam" id="PF13839">
    <property type="entry name" value="PC-Esterase"/>
    <property type="match status" value="1"/>
</dbReference>
<evidence type="ECO:0000256" key="1">
    <source>
        <dbReference type="ARBA" id="ARBA00007727"/>
    </source>
</evidence>
<feature type="non-terminal residue" evidence="3">
    <location>
        <position position="1"/>
    </location>
</feature>
<keyword evidence="4" id="KW-1185">Reference proteome</keyword>
<evidence type="ECO:0000313" key="3">
    <source>
        <dbReference type="EMBL" id="EPS71157.1"/>
    </source>
</evidence>